<evidence type="ECO:0000313" key="17">
    <source>
        <dbReference type="EMBL" id="RNL83868.1"/>
    </source>
</evidence>
<keyword evidence="8 11" id="KW-0472">Membrane</keyword>
<feature type="transmembrane region" description="Helical" evidence="11">
    <location>
        <begin position="675"/>
        <end position="696"/>
    </location>
</feature>
<dbReference type="InterPro" id="IPR046806">
    <property type="entry name" value="MrpA_C/MbhE"/>
</dbReference>
<evidence type="ECO:0000259" key="13">
    <source>
        <dbReference type="Pfam" id="PF00662"/>
    </source>
</evidence>
<feature type="transmembrane region" description="Helical" evidence="11">
    <location>
        <begin position="364"/>
        <end position="383"/>
    </location>
</feature>
<feature type="transmembrane region" description="Helical" evidence="11">
    <location>
        <begin position="642"/>
        <end position="663"/>
    </location>
</feature>
<evidence type="ECO:0000259" key="12">
    <source>
        <dbReference type="Pfam" id="PF00361"/>
    </source>
</evidence>
<dbReference type="GO" id="GO:0005886">
    <property type="term" value="C:plasma membrane"/>
    <property type="evidence" value="ECO:0007669"/>
    <property type="project" value="UniProtKB-SubCell"/>
</dbReference>
<reference evidence="17 18" key="1">
    <citation type="submission" date="2018-11" db="EMBL/GenBank/DDBJ databases">
        <title>The genome draft of YIM 96095.</title>
        <authorList>
            <person name="Tang S.-K."/>
            <person name="Chunyu W.-X."/>
            <person name="Feng Y.-Z."/>
        </authorList>
    </citation>
    <scope>NUCLEOTIDE SEQUENCE [LARGE SCALE GENOMIC DNA]</scope>
    <source>
        <strain evidence="17 18">YIM 96095</strain>
    </source>
</reference>
<feature type="compositionally biased region" description="Basic and acidic residues" evidence="10">
    <location>
        <begin position="932"/>
        <end position="943"/>
    </location>
</feature>
<feature type="domain" description="NADH-Ubiquinone oxidoreductase (complex I) chain 5 N-terminal" evidence="13">
    <location>
        <begin position="64"/>
        <end position="102"/>
    </location>
</feature>
<dbReference type="EMBL" id="RJMB01000014">
    <property type="protein sequence ID" value="RNL83868.1"/>
    <property type="molecule type" value="Genomic_DNA"/>
</dbReference>
<keyword evidence="3" id="KW-0050">Antiport</keyword>
<dbReference type="Pfam" id="PF13244">
    <property type="entry name" value="MbhD"/>
    <property type="match status" value="1"/>
</dbReference>
<keyword evidence="6 11" id="KW-1133">Transmembrane helix</keyword>
<evidence type="ECO:0000256" key="11">
    <source>
        <dbReference type="SAM" id="Phobius"/>
    </source>
</evidence>
<feature type="transmembrane region" description="Helical" evidence="11">
    <location>
        <begin position="202"/>
        <end position="227"/>
    </location>
</feature>
<feature type="transmembrane region" description="Helical" evidence="11">
    <location>
        <begin position="498"/>
        <end position="516"/>
    </location>
</feature>
<feature type="transmembrane region" description="Helical" evidence="11">
    <location>
        <begin position="843"/>
        <end position="868"/>
    </location>
</feature>
<feature type="transmembrane region" description="Helical" evidence="11">
    <location>
        <begin position="78"/>
        <end position="96"/>
    </location>
</feature>
<feature type="transmembrane region" description="Helical" evidence="11">
    <location>
        <begin position="294"/>
        <end position="313"/>
    </location>
</feature>
<dbReference type="GO" id="GO:0015297">
    <property type="term" value="F:antiporter activity"/>
    <property type="evidence" value="ECO:0007669"/>
    <property type="project" value="UniProtKB-KW"/>
</dbReference>
<dbReference type="InterPro" id="IPR001516">
    <property type="entry name" value="Proton_antipo_N"/>
</dbReference>
<protein>
    <submittedName>
        <fullName evidence="17">DUF4040 domain-containing protein</fullName>
    </submittedName>
</protein>
<comment type="caution">
    <text evidence="17">The sequence shown here is derived from an EMBL/GenBank/DDBJ whole genome shotgun (WGS) entry which is preliminary data.</text>
</comment>
<keyword evidence="5 9" id="KW-0812">Transmembrane</keyword>
<organism evidence="17 18">
    <name type="scientific">Halostreptopolyspora alba</name>
    <dbReference type="NCBI Taxonomy" id="2487137"/>
    <lineage>
        <taxon>Bacteria</taxon>
        <taxon>Bacillati</taxon>
        <taxon>Actinomycetota</taxon>
        <taxon>Actinomycetes</taxon>
        <taxon>Streptosporangiales</taxon>
        <taxon>Nocardiopsidaceae</taxon>
        <taxon>Halostreptopolyspora</taxon>
    </lineage>
</organism>
<feature type="transmembrane region" description="Helical" evidence="11">
    <location>
        <begin position="781"/>
        <end position="804"/>
    </location>
</feature>
<dbReference type="InterPro" id="IPR050616">
    <property type="entry name" value="CPA3_Na-H_Antiporter_A"/>
</dbReference>
<dbReference type="Pfam" id="PF20501">
    <property type="entry name" value="MbhE"/>
    <property type="match status" value="1"/>
</dbReference>
<evidence type="ECO:0000256" key="10">
    <source>
        <dbReference type="SAM" id="MobiDB-lite"/>
    </source>
</evidence>
<name>A0A3N0E7R8_9ACTN</name>
<evidence type="ECO:0000256" key="5">
    <source>
        <dbReference type="ARBA" id="ARBA00022692"/>
    </source>
</evidence>
<evidence type="ECO:0000256" key="4">
    <source>
        <dbReference type="ARBA" id="ARBA00022475"/>
    </source>
</evidence>
<dbReference type="InterPro" id="IPR025383">
    <property type="entry name" value="MrpA_C/MbhD"/>
</dbReference>
<evidence type="ECO:0000256" key="6">
    <source>
        <dbReference type="ARBA" id="ARBA00022989"/>
    </source>
</evidence>
<proteinExistence type="predicted"/>
<keyword evidence="18" id="KW-1185">Reference proteome</keyword>
<dbReference type="Pfam" id="PF00361">
    <property type="entry name" value="Proton_antipo_M"/>
    <property type="match status" value="1"/>
</dbReference>
<dbReference type="InterPro" id="IPR007182">
    <property type="entry name" value="MnhB"/>
</dbReference>
<dbReference type="AlphaFoldDB" id="A0A3N0E7R8"/>
<feature type="domain" description="MrpA C-terminal/MbhD" evidence="15">
    <location>
        <begin position="601"/>
        <end position="664"/>
    </location>
</feature>
<evidence type="ECO:0000256" key="8">
    <source>
        <dbReference type="ARBA" id="ARBA00023136"/>
    </source>
</evidence>
<feature type="domain" description="Na+/H+ antiporter MnhB subunit-related protein" evidence="14">
    <location>
        <begin position="783"/>
        <end position="904"/>
    </location>
</feature>
<feature type="transmembrane region" description="Helical" evidence="11">
    <location>
        <begin position="562"/>
        <end position="581"/>
    </location>
</feature>
<gene>
    <name evidence="17" type="ORF">EFW17_14820</name>
</gene>
<dbReference type="Pfam" id="PF04039">
    <property type="entry name" value="MnhB"/>
    <property type="match status" value="1"/>
</dbReference>
<feature type="transmembrane region" description="Helical" evidence="11">
    <location>
        <begin position="403"/>
        <end position="424"/>
    </location>
</feature>
<feature type="transmembrane region" description="Helical" evidence="11">
    <location>
        <begin position="618"/>
        <end position="636"/>
    </location>
</feature>
<feature type="transmembrane region" description="Helical" evidence="11">
    <location>
        <begin position="593"/>
        <end position="611"/>
    </location>
</feature>
<dbReference type="Proteomes" id="UP000269198">
    <property type="component" value="Unassembled WGS sequence"/>
</dbReference>
<evidence type="ECO:0000256" key="2">
    <source>
        <dbReference type="ARBA" id="ARBA00022448"/>
    </source>
</evidence>
<feature type="transmembrane region" description="Helical" evidence="11">
    <location>
        <begin position="739"/>
        <end position="760"/>
    </location>
</feature>
<dbReference type="InterPro" id="IPR001750">
    <property type="entry name" value="ND/Mrp_TM"/>
</dbReference>
<dbReference type="Pfam" id="PF00662">
    <property type="entry name" value="Proton_antipo_N"/>
    <property type="match status" value="1"/>
</dbReference>
<dbReference type="RefSeq" id="WP_123201982.1">
    <property type="nucleotide sequence ID" value="NZ_RJMB01000014.1"/>
</dbReference>
<dbReference type="GO" id="GO:0006811">
    <property type="term" value="P:monoatomic ion transport"/>
    <property type="evidence" value="ECO:0007669"/>
    <property type="project" value="UniProtKB-KW"/>
</dbReference>
<evidence type="ECO:0000259" key="15">
    <source>
        <dbReference type="Pfam" id="PF13244"/>
    </source>
</evidence>
<feature type="transmembrane region" description="Helical" evidence="11">
    <location>
        <begin position="445"/>
        <end position="468"/>
    </location>
</feature>
<keyword evidence="7" id="KW-0406">Ion transport</keyword>
<feature type="transmembrane region" description="Helical" evidence="11">
    <location>
        <begin position="267"/>
        <end position="287"/>
    </location>
</feature>
<dbReference type="PRINTS" id="PR01434">
    <property type="entry name" value="NADHDHGNASE5"/>
</dbReference>
<feature type="domain" description="NADH:quinone oxidoreductase/Mrp antiporter transmembrane" evidence="12">
    <location>
        <begin position="125"/>
        <end position="399"/>
    </location>
</feature>
<feature type="transmembrane region" description="Helical" evidence="11">
    <location>
        <begin position="319"/>
        <end position="343"/>
    </location>
</feature>
<feature type="transmembrane region" description="Helical" evidence="11">
    <location>
        <begin position="810"/>
        <end position="831"/>
    </location>
</feature>
<feature type="transmembrane region" description="Helical" evidence="11">
    <location>
        <begin position="30"/>
        <end position="48"/>
    </location>
</feature>
<evidence type="ECO:0000313" key="18">
    <source>
        <dbReference type="Proteomes" id="UP000269198"/>
    </source>
</evidence>
<feature type="region of interest" description="Disordered" evidence="10">
    <location>
        <begin position="918"/>
        <end position="943"/>
    </location>
</feature>
<evidence type="ECO:0000256" key="1">
    <source>
        <dbReference type="ARBA" id="ARBA00004651"/>
    </source>
</evidence>
<feature type="transmembrane region" description="Helical" evidence="11">
    <location>
        <begin position="888"/>
        <end position="906"/>
    </location>
</feature>
<sequence length="943" mass="97862">MILVLVLAALVASAALAPFLERWLGRDAGWPLAAIFLVLAGVVASTGPQVVHHRPVLVQWPWLPTLDVVFALRLDGLSLLFALLILGVGALIMAYCTRYFSHGTHAGIYLLLTLFAASMLGLVLADDLVLLFLFWELTSVCSFFLIGNAGLAAAAPANRALLLTVMGGLGLLAAVVLVSVSAGTTQISVILRGFDWAAEPGFTALVAVLLIFAGFTKSAQVPFHFWLPDAMAASTPVSAYLHAATMVKAGVYLFMRFSPAFAGELVWTVPLVAGGLVTAIVGASLALKQHDLKALLAYSTVSQLGYLTALVGIGTPEALGAAALHTIAHALFKATLFMLVGIIDREAGSRDVRKLNGLWRVMPVTATLMGLAAMSLAGIPPALGFVSKEKIYASFVDFDGPEWVGWSLGGLAVVAAVLTFAYGVRLLHGAFGGPTVQRRLTEPSWPFRIPAAIASLAGIVLGIAVSTLSPLVEQVVLDTRLVRGDPHLELWPGLSPELVMSALTIAIGLWLFRARVPVDRWLQRRQLPFSGVGVFERCYDALVRAGGGVSALTRGLSPAVQVPPVVGSLLVLGAAGLWWGVPLAPRLPGASRVEDWIVVAVLAVSVLAITVTRSRVGAIGLLGVIGFVVAVWFLMLGAPDLALTQMLIEFLTVAVAVLALSRLPARFHPGGRLRSGAVAVVALAAGAGATALALAFTGRRGPSGVRDYFLEASKEETGGTNVVNTILVDFRALDTLGEVTVLVAVAVGIAALADGTPLLPGRLRSTGASPSGPIENRADNAIVLTVFGRLLAPVIIALSVYLLLRGHSAPGGGFIAALVAGAGIALAYVATPAPERVSRRWPSTALAGAGLTIAVVDGLVGLAGGSFLRPFHGEVEVLGVTLKGSTSLIFDVGVYLIVVGMVVTALRRLGSGLSADLARGGPGMSESGETSGTEHTDRNGGSE</sequence>
<keyword evidence="4" id="KW-1003">Cell membrane</keyword>
<keyword evidence="2" id="KW-0813">Transport</keyword>
<feature type="transmembrane region" description="Helical" evidence="11">
    <location>
        <begin position="131"/>
        <end position="153"/>
    </location>
</feature>
<evidence type="ECO:0000256" key="9">
    <source>
        <dbReference type="RuleBase" id="RU000320"/>
    </source>
</evidence>
<dbReference type="PANTHER" id="PTHR43373:SF1">
    <property type="entry name" value="NA(+)_H(+) ANTIPORTER SUBUNIT A"/>
    <property type="match status" value="1"/>
</dbReference>
<evidence type="ECO:0000259" key="14">
    <source>
        <dbReference type="Pfam" id="PF04039"/>
    </source>
</evidence>
<comment type="subcellular location">
    <subcellularLocation>
        <location evidence="1">Cell membrane</location>
        <topology evidence="1">Multi-pass membrane protein</topology>
    </subcellularLocation>
    <subcellularLocation>
        <location evidence="9">Membrane</location>
        <topology evidence="9">Multi-pass membrane protein</topology>
    </subcellularLocation>
</comment>
<feature type="domain" description="MrpA C-terminal/MbhE" evidence="16">
    <location>
        <begin position="679"/>
        <end position="752"/>
    </location>
</feature>
<evidence type="ECO:0000256" key="3">
    <source>
        <dbReference type="ARBA" id="ARBA00022449"/>
    </source>
</evidence>
<feature type="transmembrane region" description="Helical" evidence="11">
    <location>
        <begin position="160"/>
        <end position="182"/>
    </location>
</feature>
<feature type="transmembrane region" description="Helical" evidence="11">
    <location>
        <begin position="108"/>
        <end position="125"/>
    </location>
</feature>
<evidence type="ECO:0000259" key="16">
    <source>
        <dbReference type="Pfam" id="PF20501"/>
    </source>
</evidence>
<accession>A0A3N0E7R8</accession>
<dbReference type="OrthoDB" id="9811798at2"/>
<dbReference type="PANTHER" id="PTHR43373">
    <property type="entry name" value="NA(+)/H(+) ANTIPORTER SUBUNIT"/>
    <property type="match status" value="1"/>
</dbReference>
<evidence type="ECO:0000256" key="7">
    <source>
        <dbReference type="ARBA" id="ARBA00023065"/>
    </source>
</evidence>